<reference evidence="3" key="1">
    <citation type="journal article" date="2020" name="Stud. Mycol.">
        <title>101 Dothideomycetes genomes: a test case for predicting lifestyles and emergence of pathogens.</title>
        <authorList>
            <person name="Haridas S."/>
            <person name="Albert R."/>
            <person name="Binder M."/>
            <person name="Bloem J."/>
            <person name="Labutti K."/>
            <person name="Salamov A."/>
            <person name="Andreopoulos B."/>
            <person name="Baker S."/>
            <person name="Barry K."/>
            <person name="Bills G."/>
            <person name="Bluhm B."/>
            <person name="Cannon C."/>
            <person name="Castanera R."/>
            <person name="Culley D."/>
            <person name="Daum C."/>
            <person name="Ezra D."/>
            <person name="Gonzalez J."/>
            <person name="Henrissat B."/>
            <person name="Kuo A."/>
            <person name="Liang C."/>
            <person name="Lipzen A."/>
            <person name="Lutzoni F."/>
            <person name="Magnuson J."/>
            <person name="Mondo S."/>
            <person name="Nolan M."/>
            <person name="Ohm R."/>
            <person name="Pangilinan J."/>
            <person name="Park H.-J."/>
            <person name="Ramirez L."/>
            <person name="Alfaro M."/>
            <person name="Sun H."/>
            <person name="Tritt A."/>
            <person name="Yoshinaga Y."/>
            <person name="Zwiers L.-H."/>
            <person name="Turgeon B."/>
            <person name="Goodwin S."/>
            <person name="Spatafora J."/>
            <person name="Crous P."/>
            <person name="Grigoriev I."/>
        </authorList>
    </citation>
    <scope>NUCLEOTIDE SEQUENCE</scope>
    <source>
        <strain evidence="3">CBS 116435</strain>
    </source>
</reference>
<name>A0A9P4UUI1_9PEZI</name>
<dbReference type="GO" id="GO:0050661">
    <property type="term" value="F:NADP binding"/>
    <property type="evidence" value="ECO:0007669"/>
    <property type="project" value="InterPro"/>
</dbReference>
<dbReference type="Pfam" id="PF03446">
    <property type="entry name" value="NAD_binding_2"/>
    <property type="match status" value="1"/>
</dbReference>
<dbReference type="SUPFAM" id="SSF51735">
    <property type="entry name" value="NAD(P)-binding Rossmann-fold domains"/>
    <property type="match status" value="1"/>
</dbReference>
<dbReference type="GO" id="GO:0051287">
    <property type="term" value="F:NAD binding"/>
    <property type="evidence" value="ECO:0007669"/>
    <property type="project" value="InterPro"/>
</dbReference>
<evidence type="ECO:0000259" key="2">
    <source>
        <dbReference type="Pfam" id="PF14833"/>
    </source>
</evidence>
<organism evidence="3 4">
    <name type="scientific">Polychaeton citri CBS 116435</name>
    <dbReference type="NCBI Taxonomy" id="1314669"/>
    <lineage>
        <taxon>Eukaryota</taxon>
        <taxon>Fungi</taxon>
        <taxon>Dikarya</taxon>
        <taxon>Ascomycota</taxon>
        <taxon>Pezizomycotina</taxon>
        <taxon>Dothideomycetes</taxon>
        <taxon>Dothideomycetidae</taxon>
        <taxon>Capnodiales</taxon>
        <taxon>Capnodiaceae</taxon>
        <taxon>Polychaeton</taxon>
    </lineage>
</organism>
<dbReference type="PANTHER" id="PTHR43060:SF17">
    <property type="entry name" value="L-THREONATE DEHYDROGENASE"/>
    <property type="match status" value="1"/>
</dbReference>
<dbReference type="Pfam" id="PF14833">
    <property type="entry name" value="NAD_binding_11"/>
    <property type="match status" value="2"/>
</dbReference>
<sequence length="428" mass="45918">MSTHSKPKIAFAGLGAMGGGMAINLVKNGFEVTGFDVYQPLLDKFVQSGGKPANIPREAAAAADIMVSMVANAAQNISLLFEGPDAAVHGLKKGATFILCSTCPPSFADTVRSRFDQDFGRTDVKFLDCPVSGGTLRAANGTLSIFESGPLADLDAAAAVLQCMSENLYRMGGIGDGQKTKAIHQLVAATNIITTSEALGLAATVGLNTRETTEYVNKSDGASFMFENRAPHMLKNDWHPYSAVAIILKDAGIVNATARETSFPTPLANCAEELYLRGVQAGMLRDDDAKLVQMYLPKSKDDLVAKCAEADVRLNSSHQISKDSIVDLLAGIHLAASVEAMSFCKALGTDRKTMCEIISKAAGWSAMYTRSIPSMLEKDAWSLADCREADEIQKKLEDVVDKCRKLRYPCPMATTALQQFYFARASTL</sequence>
<dbReference type="AlphaFoldDB" id="A0A9P4UUI1"/>
<evidence type="ECO:0008006" key="5">
    <source>
        <dbReference type="Google" id="ProtNLM"/>
    </source>
</evidence>
<dbReference type="OrthoDB" id="48988at2759"/>
<evidence type="ECO:0000259" key="1">
    <source>
        <dbReference type="Pfam" id="PF03446"/>
    </source>
</evidence>
<dbReference type="InterPro" id="IPR008927">
    <property type="entry name" value="6-PGluconate_DH-like_C_sf"/>
</dbReference>
<feature type="domain" description="3-hydroxyisobutyrate dehydrogenase-like NAD-binding" evidence="2">
    <location>
        <begin position="326"/>
        <end position="425"/>
    </location>
</feature>
<accession>A0A9P4UUI1</accession>
<dbReference type="InterPro" id="IPR013328">
    <property type="entry name" value="6PGD_dom2"/>
</dbReference>
<gene>
    <name evidence="3" type="ORF">K431DRAFT_280538</name>
</gene>
<dbReference type="InterPro" id="IPR006115">
    <property type="entry name" value="6PGDH_NADP-bd"/>
</dbReference>
<evidence type="ECO:0000313" key="4">
    <source>
        <dbReference type="Proteomes" id="UP000799441"/>
    </source>
</evidence>
<dbReference type="InterPro" id="IPR029154">
    <property type="entry name" value="HIBADH-like_NADP-bd"/>
</dbReference>
<dbReference type="EMBL" id="MU003766">
    <property type="protein sequence ID" value="KAF2725821.1"/>
    <property type="molecule type" value="Genomic_DNA"/>
</dbReference>
<dbReference type="Proteomes" id="UP000799441">
    <property type="component" value="Unassembled WGS sequence"/>
</dbReference>
<keyword evidence="4" id="KW-1185">Reference proteome</keyword>
<dbReference type="PANTHER" id="PTHR43060">
    <property type="entry name" value="3-HYDROXYISOBUTYRATE DEHYDROGENASE-LIKE 1, MITOCHONDRIAL-RELATED"/>
    <property type="match status" value="1"/>
</dbReference>
<comment type="caution">
    <text evidence="3">The sequence shown here is derived from an EMBL/GenBank/DDBJ whole genome shotgun (WGS) entry which is preliminary data.</text>
</comment>
<dbReference type="SUPFAM" id="SSF48179">
    <property type="entry name" value="6-phosphogluconate dehydrogenase C-terminal domain-like"/>
    <property type="match status" value="2"/>
</dbReference>
<feature type="domain" description="3-hydroxyisobutyrate dehydrogenase-like NAD-binding" evidence="2">
    <location>
        <begin position="175"/>
        <end position="295"/>
    </location>
</feature>
<proteinExistence type="predicted"/>
<dbReference type="Gene3D" id="3.40.50.720">
    <property type="entry name" value="NAD(P)-binding Rossmann-like Domain"/>
    <property type="match status" value="1"/>
</dbReference>
<evidence type="ECO:0000313" key="3">
    <source>
        <dbReference type="EMBL" id="KAF2725821.1"/>
    </source>
</evidence>
<protein>
    <recommendedName>
        <fullName evidence="5">3-hydroxyisobutyrate dehydrogenase</fullName>
    </recommendedName>
</protein>
<dbReference type="Gene3D" id="1.10.1040.10">
    <property type="entry name" value="N-(1-d-carboxylethyl)-l-norvaline Dehydrogenase, domain 2"/>
    <property type="match status" value="2"/>
</dbReference>
<dbReference type="InterPro" id="IPR036291">
    <property type="entry name" value="NAD(P)-bd_dom_sf"/>
</dbReference>
<feature type="domain" description="6-phosphogluconate dehydrogenase NADP-binding" evidence="1">
    <location>
        <begin position="8"/>
        <end position="172"/>
    </location>
</feature>